<gene>
    <name evidence="1" type="ORF">AS888_24095</name>
</gene>
<name>A0A109MVW7_9BACI</name>
<evidence type="ECO:0000313" key="1">
    <source>
        <dbReference type="EMBL" id="KWW16516.1"/>
    </source>
</evidence>
<dbReference type="RefSeq" id="WP_061143249.1">
    <property type="nucleotide sequence ID" value="NZ_LNNH01000032.1"/>
</dbReference>
<proteinExistence type="predicted"/>
<keyword evidence="2" id="KW-1185">Reference proteome</keyword>
<organism evidence="1 2">
    <name type="scientific">Peribacillus simplex</name>
    <dbReference type="NCBI Taxonomy" id="1478"/>
    <lineage>
        <taxon>Bacteria</taxon>
        <taxon>Bacillati</taxon>
        <taxon>Bacillota</taxon>
        <taxon>Bacilli</taxon>
        <taxon>Bacillales</taxon>
        <taxon>Bacillaceae</taxon>
        <taxon>Peribacillus</taxon>
    </lineage>
</organism>
<evidence type="ECO:0000313" key="2">
    <source>
        <dbReference type="Proteomes" id="UP000064189"/>
    </source>
</evidence>
<dbReference type="Proteomes" id="UP000064189">
    <property type="component" value="Unassembled WGS sequence"/>
</dbReference>
<dbReference type="EMBL" id="LNNH01000032">
    <property type="protein sequence ID" value="KWW16516.1"/>
    <property type="molecule type" value="Genomic_DNA"/>
</dbReference>
<comment type="caution">
    <text evidence="1">The sequence shown here is derived from an EMBL/GenBank/DDBJ whole genome shotgun (WGS) entry which is preliminary data.</text>
</comment>
<sequence>MMMNNSGVTALMMDNIVTIVRTVMTKNSGYTWKAGLSSKIAPEPGSMKQENVIILSMTRPTTNPPF</sequence>
<protein>
    <submittedName>
        <fullName evidence="1">Uncharacterized protein</fullName>
    </submittedName>
</protein>
<accession>A0A109MVW7</accession>
<dbReference type="AlphaFoldDB" id="A0A109MVW7"/>
<reference evidence="1 2" key="1">
    <citation type="submission" date="2015-11" db="EMBL/GenBank/DDBJ databases">
        <title>Genome Sequence of Bacillus simplex strain VanAntwerpen2.</title>
        <authorList>
            <person name="Couger M.B."/>
        </authorList>
    </citation>
    <scope>NUCLEOTIDE SEQUENCE [LARGE SCALE GENOMIC DNA]</scope>
    <source>
        <strain evidence="1 2">VanAntwerpen02</strain>
    </source>
</reference>